<dbReference type="EMBL" id="CP022315">
    <property type="protein sequence ID" value="ASK64212.1"/>
    <property type="molecule type" value="Genomic_DNA"/>
</dbReference>
<reference evidence="3 4" key="1">
    <citation type="submission" date="2017-07" db="EMBL/GenBank/DDBJ databases">
        <title>Virgibacillus sp. LM2416.</title>
        <authorList>
            <person name="Tak E.J."/>
            <person name="Bae J.-W."/>
        </authorList>
    </citation>
    <scope>NUCLEOTIDE SEQUENCE [LARGE SCALE GENOMIC DNA]</scope>
    <source>
        <strain evidence="3 4">LM2416</strain>
    </source>
</reference>
<evidence type="ECO:0008006" key="5">
    <source>
        <dbReference type="Google" id="ProtNLM"/>
    </source>
</evidence>
<dbReference type="KEGG" id="vil:CFK37_19725"/>
<gene>
    <name evidence="1" type="ORF">CFK37_17855</name>
    <name evidence="2" type="ORF">CFK37_19710</name>
    <name evidence="3" type="ORF">CFK37_19725</name>
</gene>
<dbReference type="NCBIfam" id="NF047593">
    <property type="entry name" value="IS66_ISAeme5_TnpA"/>
    <property type="match status" value="1"/>
</dbReference>
<dbReference type="EMBL" id="CP022315">
    <property type="protein sequence ID" value="ASK64215.1"/>
    <property type="molecule type" value="Genomic_DNA"/>
</dbReference>
<dbReference type="GO" id="GO:0003677">
    <property type="term" value="F:DNA binding"/>
    <property type="evidence" value="ECO:0007669"/>
    <property type="project" value="InterPro"/>
</dbReference>
<dbReference type="OrthoDB" id="9808061at2"/>
<dbReference type="EMBL" id="CP022315">
    <property type="protein sequence ID" value="ASK63889.1"/>
    <property type="molecule type" value="Genomic_DNA"/>
</dbReference>
<organism evidence="3 4">
    <name type="scientific">Virgibacillus phasianinus</name>
    <dbReference type="NCBI Taxonomy" id="2017483"/>
    <lineage>
        <taxon>Bacteria</taxon>
        <taxon>Bacillati</taxon>
        <taxon>Bacillota</taxon>
        <taxon>Bacilli</taxon>
        <taxon>Bacillales</taxon>
        <taxon>Bacillaceae</taxon>
        <taxon>Virgibacillus</taxon>
    </lineage>
</organism>
<proteinExistence type="predicted"/>
<dbReference type="GO" id="GO:0006313">
    <property type="term" value="P:DNA transposition"/>
    <property type="evidence" value="ECO:0007669"/>
    <property type="project" value="InterPro"/>
</dbReference>
<protein>
    <recommendedName>
        <fullName evidence="5">Transposase</fullName>
    </recommendedName>
</protein>
<accession>A0A220U857</accession>
<evidence type="ECO:0000313" key="1">
    <source>
        <dbReference type="EMBL" id="ASK63889.1"/>
    </source>
</evidence>
<evidence type="ECO:0000313" key="4">
    <source>
        <dbReference type="Proteomes" id="UP000198312"/>
    </source>
</evidence>
<dbReference type="KEGG" id="vil:CFK37_19710"/>
<evidence type="ECO:0000313" key="2">
    <source>
        <dbReference type="EMBL" id="ASK64212.1"/>
    </source>
</evidence>
<dbReference type="RefSeq" id="WP_089063148.1">
    <property type="nucleotide sequence ID" value="NZ_CP022315.1"/>
</dbReference>
<name>A0A220U857_9BACI</name>
<dbReference type="KEGG" id="vil:CFK37_17855"/>
<dbReference type="GO" id="GO:0004803">
    <property type="term" value="F:transposase activity"/>
    <property type="evidence" value="ECO:0007669"/>
    <property type="project" value="InterPro"/>
</dbReference>
<sequence>MTLKDKRIEWKLRFDAWKESGLSIAKWCREHKLNEPQMYYWVQKFEREIKSPDQETSDTQWLTVDMKDEPAQISSQEPVFIHFGTISVEVRPGANMGLLSDVVQILQNQC</sequence>
<dbReference type="Proteomes" id="UP000198312">
    <property type="component" value="Chromosome"/>
</dbReference>
<dbReference type="AlphaFoldDB" id="A0A220U857"/>
<evidence type="ECO:0000313" key="3">
    <source>
        <dbReference type="EMBL" id="ASK64215.1"/>
    </source>
</evidence>
<keyword evidence="4" id="KW-1185">Reference proteome</keyword>
<dbReference type="Pfam" id="PF01527">
    <property type="entry name" value="HTH_Tnp_1"/>
    <property type="match status" value="1"/>
</dbReference>
<dbReference type="InterPro" id="IPR002514">
    <property type="entry name" value="Transposase_8"/>
</dbReference>